<dbReference type="GO" id="GO:0005737">
    <property type="term" value="C:cytoplasm"/>
    <property type="evidence" value="ECO:0007669"/>
    <property type="project" value="TreeGrafter"/>
</dbReference>
<dbReference type="Gene3D" id="3.90.1750.10">
    <property type="entry name" value="Hect, E3 ligase catalytic domains"/>
    <property type="match status" value="1"/>
</dbReference>
<dbReference type="PROSITE" id="PS50237">
    <property type="entry name" value="HECT"/>
    <property type="match status" value="1"/>
</dbReference>
<dbReference type="Pfam" id="PF00632">
    <property type="entry name" value="HECT"/>
    <property type="match status" value="1"/>
</dbReference>
<feature type="repeat" description="RCC1" evidence="5">
    <location>
        <begin position="206"/>
        <end position="257"/>
    </location>
</feature>
<evidence type="ECO:0000313" key="8">
    <source>
        <dbReference type="Proteomes" id="UP000515156"/>
    </source>
</evidence>
<protein>
    <submittedName>
        <fullName evidence="9">E3 ISG15--protein ligase HERC5-like</fullName>
    </submittedName>
</protein>
<name>A0A6P7X6C0_9AMPH</name>
<dbReference type="InterPro" id="IPR000569">
    <property type="entry name" value="HECT_dom"/>
</dbReference>
<organism evidence="8 9">
    <name type="scientific">Microcaecilia unicolor</name>
    <dbReference type="NCBI Taxonomy" id="1415580"/>
    <lineage>
        <taxon>Eukaryota</taxon>
        <taxon>Metazoa</taxon>
        <taxon>Chordata</taxon>
        <taxon>Craniata</taxon>
        <taxon>Vertebrata</taxon>
        <taxon>Euteleostomi</taxon>
        <taxon>Amphibia</taxon>
        <taxon>Gymnophiona</taxon>
        <taxon>Siphonopidae</taxon>
        <taxon>Microcaecilia</taxon>
    </lineage>
</organism>
<dbReference type="GO" id="GO:0016567">
    <property type="term" value="P:protein ubiquitination"/>
    <property type="evidence" value="ECO:0007669"/>
    <property type="project" value="TreeGrafter"/>
</dbReference>
<dbReference type="RefSeq" id="XP_030048008.1">
    <property type="nucleotide sequence ID" value="XM_030192148.1"/>
</dbReference>
<accession>A0A6P7X6C0</accession>
<dbReference type="InterPro" id="IPR000408">
    <property type="entry name" value="Reg_chr_condens"/>
</dbReference>
<keyword evidence="3 4" id="KW-0833">Ubl conjugation pathway</keyword>
<dbReference type="GeneID" id="115462111"/>
<keyword evidence="8" id="KW-1185">Reference proteome</keyword>
<feature type="active site" description="Glycyl thioester intermediate" evidence="4">
    <location>
        <position position="1030"/>
    </location>
</feature>
<evidence type="ECO:0000256" key="6">
    <source>
        <dbReference type="SAM" id="MobiDB-lite"/>
    </source>
</evidence>
<evidence type="ECO:0000256" key="1">
    <source>
        <dbReference type="ARBA" id="ARBA00022679"/>
    </source>
</evidence>
<evidence type="ECO:0000256" key="4">
    <source>
        <dbReference type="PROSITE-ProRule" id="PRU00104"/>
    </source>
</evidence>
<dbReference type="InterPro" id="IPR051709">
    <property type="entry name" value="Ub-ligase/GTPase-reg"/>
</dbReference>
<dbReference type="PANTHER" id="PTHR45622:SF69">
    <property type="entry name" value="HECT DOMAIN-CONTAINING PROTEIN"/>
    <property type="match status" value="1"/>
</dbReference>
<dbReference type="CDD" id="cd00078">
    <property type="entry name" value="HECTc"/>
    <property type="match status" value="1"/>
</dbReference>
<feature type="repeat" description="RCC1" evidence="5">
    <location>
        <begin position="153"/>
        <end position="205"/>
    </location>
</feature>
<evidence type="ECO:0000256" key="5">
    <source>
        <dbReference type="PROSITE-ProRule" id="PRU00235"/>
    </source>
</evidence>
<reference evidence="9" key="1">
    <citation type="submission" date="2025-08" db="UniProtKB">
        <authorList>
            <consortium name="RefSeq"/>
        </authorList>
    </citation>
    <scope>IDENTIFICATION</scope>
</reference>
<feature type="region of interest" description="Disordered" evidence="6">
    <location>
        <begin position="1"/>
        <end position="23"/>
    </location>
</feature>
<dbReference type="InterPro" id="IPR035983">
    <property type="entry name" value="Hect_E3_ubiquitin_ligase"/>
</dbReference>
<feature type="repeat" description="RCC1" evidence="5">
    <location>
        <begin position="258"/>
        <end position="309"/>
    </location>
</feature>
<dbReference type="Proteomes" id="UP000515156">
    <property type="component" value="Chromosome 2"/>
</dbReference>
<dbReference type="OrthoDB" id="8068875at2759"/>
<feature type="repeat" description="RCC1" evidence="5">
    <location>
        <begin position="311"/>
        <end position="367"/>
    </location>
</feature>
<dbReference type="SMART" id="SM00119">
    <property type="entry name" value="HECTc"/>
    <property type="match status" value="1"/>
</dbReference>
<dbReference type="GO" id="GO:0006511">
    <property type="term" value="P:ubiquitin-dependent protein catabolic process"/>
    <property type="evidence" value="ECO:0007669"/>
    <property type="project" value="TreeGrafter"/>
</dbReference>
<dbReference type="Gene3D" id="3.30.2410.10">
    <property type="entry name" value="Hect, E3 ligase catalytic domain"/>
    <property type="match status" value="1"/>
</dbReference>
<evidence type="ECO:0000256" key="2">
    <source>
        <dbReference type="ARBA" id="ARBA00022737"/>
    </source>
</evidence>
<dbReference type="PRINTS" id="PR00633">
    <property type="entry name" value="RCCNDNSATION"/>
</dbReference>
<dbReference type="KEGG" id="muo:115462111"/>
<evidence type="ECO:0000259" key="7">
    <source>
        <dbReference type="PROSITE" id="PS50237"/>
    </source>
</evidence>
<evidence type="ECO:0000313" key="9">
    <source>
        <dbReference type="RefSeq" id="XP_030048008.1"/>
    </source>
</evidence>
<keyword evidence="2" id="KW-0677">Repeat</keyword>
<dbReference type="PROSITE" id="PS50012">
    <property type="entry name" value="RCC1_3"/>
    <property type="match status" value="4"/>
</dbReference>
<keyword evidence="1" id="KW-0808">Transferase</keyword>
<feature type="domain" description="HECT" evidence="7">
    <location>
        <begin position="741"/>
        <end position="1062"/>
    </location>
</feature>
<feature type="compositionally biased region" description="Basic residues" evidence="6">
    <location>
        <begin position="1"/>
        <end position="11"/>
    </location>
</feature>
<gene>
    <name evidence="9" type="primary">LOC115462111</name>
</gene>
<dbReference type="PANTHER" id="PTHR45622">
    <property type="entry name" value="UBIQUITIN-PROTEIN LIGASE E3A-RELATED"/>
    <property type="match status" value="1"/>
</dbReference>
<dbReference type="InterPro" id="IPR009091">
    <property type="entry name" value="RCC1/BLIP-II"/>
</dbReference>
<dbReference type="AlphaFoldDB" id="A0A6P7X6C0"/>
<dbReference type="InterPro" id="IPR058923">
    <property type="entry name" value="RCC1-like_dom"/>
</dbReference>
<proteinExistence type="predicted"/>
<dbReference type="Gene3D" id="2.130.10.30">
    <property type="entry name" value="Regulator of chromosome condensation 1/beta-lactamase-inhibitor protein II"/>
    <property type="match status" value="1"/>
</dbReference>
<dbReference type="SUPFAM" id="SSF56204">
    <property type="entry name" value="Hect, E3 ligase catalytic domain"/>
    <property type="match status" value="1"/>
</dbReference>
<dbReference type="PROSITE" id="PS00626">
    <property type="entry name" value="RCC1_2"/>
    <property type="match status" value="3"/>
</dbReference>
<dbReference type="Pfam" id="PF25390">
    <property type="entry name" value="WD40_RLD"/>
    <property type="match status" value="1"/>
</dbReference>
<dbReference type="GO" id="GO:0061630">
    <property type="term" value="F:ubiquitin protein ligase activity"/>
    <property type="evidence" value="ECO:0007669"/>
    <property type="project" value="TreeGrafter"/>
</dbReference>
<dbReference type="SUPFAM" id="SSF50985">
    <property type="entry name" value="RCC1/BLIP-II"/>
    <property type="match status" value="1"/>
</dbReference>
<sequence>MGKNCQRRRRQKEPSESTKSSVPAPWWQFPDHICRVSHELYLGQIRQVLCPRGNLALLLSNGKVVILETRRRHGARSCTSQPREVLLGNVRVCSLACGASRILFLSSEGKLYEQNYVAGLHSLQPCLQKSLYEKCIIQVSCGEHHSLALSKDGQLFAWGENTHGQLGLGDWCSLQPKPKLVKGLQSSPLAQITAGREHSIALSISGAVYSWGRNSMGQLGLGHTNSQCCPTLVASLEHKRTVFVSCGESHTAVLTKDGQLMTFGAGGCGQLGHNSKKNELHPRLVAELFGVRVSQVACGRSHTLAYVPSLAKVYSFGAGEQGQLGNGSNHEQLIPLPMKLPDSVPCTSEDLNIVADGDQSIVFCRAEEQDKNPDTRIATVEENMVEKWIANGNSKKLRKTREQIDLIFSSVACVNGSFLIQSKDEHFRTSKGISGLDMAAVSLFFKKLKQSPRVLKQVTDAVGKLLSSLPPCPVSAEALRVYLIIPELIQVQRHDGDFDTLVNLLVEAILRLWPEAQQILESLWASLPKSFFKTLVRIHQQAANSCLGQLMEPRKWERADSRIQRTAAVLQILYQVNSNANFKIEDSNFYLHELETIFYSQPIYLLIPHSIKMGTTLLKLTSYPCIFTLQSKFLLHEAECVTISCLAFVSHSLQVSRKQLLADTWCHLRLTKAHVYQGRLEEIEQLQFCKAGEFLCCKGEGARNRSALFIKYIEDSVREWGLSGSQNQGGTAAFRSIYHEIKEEQKKVIFVGEPGIDRHGLSMEFFTIITRELSHPKANIFRQFADSGRVWFPSHDPAGSDTFFMIGILMGMALFNACIADFHFPLALYKKLLNVPPTLEDLKELSPTVARNLQLLLEDDADLGDWNLYFSVITDQEESIVDLVENGSNIPVLKHNRKQYVEAYVNYVFNVSVKNQFKDFFRGFSRGCQSNIWRYFLPEELKAIICGSSVYDWEILEKNAQYKDYEQTDEVIKNFWTVFHQLPEEKKKNFLVFLTGSDRIPVGGMENFAFTICDFHSEDPDLYYPVANTCYHILKLPRYSDIRTLKERFLRAITSYETFGLE</sequence>
<evidence type="ECO:0000256" key="3">
    <source>
        <dbReference type="ARBA" id="ARBA00022786"/>
    </source>
</evidence>
<dbReference type="FunFam" id="3.30.2410.10:FF:000003">
    <property type="entry name" value="probable E3 ubiquitin-protein ligase HERC4 isoform X1"/>
    <property type="match status" value="1"/>
</dbReference>
<dbReference type="InParanoid" id="A0A6P7X6C0"/>
<dbReference type="Gene3D" id="3.30.2160.10">
    <property type="entry name" value="Hect, E3 ligase catalytic domain"/>
    <property type="match status" value="1"/>
</dbReference>